<evidence type="ECO:0000313" key="1">
    <source>
        <dbReference type="EMBL" id="CAD6184627.1"/>
    </source>
</evidence>
<name>A0A8S1GMN9_9PELO</name>
<organism evidence="1 2">
    <name type="scientific">Caenorhabditis auriculariae</name>
    <dbReference type="NCBI Taxonomy" id="2777116"/>
    <lineage>
        <taxon>Eukaryota</taxon>
        <taxon>Metazoa</taxon>
        <taxon>Ecdysozoa</taxon>
        <taxon>Nematoda</taxon>
        <taxon>Chromadorea</taxon>
        <taxon>Rhabditida</taxon>
        <taxon>Rhabditina</taxon>
        <taxon>Rhabditomorpha</taxon>
        <taxon>Rhabditoidea</taxon>
        <taxon>Rhabditidae</taxon>
        <taxon>Peloderinae</taxon>
        <taxon>Caenorhabditis</taxon>
    </lineage>
</organism>
<comment type="caution">
    <text evidence="1">The sequence shown here is derived from an EMBL/GenBank/DDBJ whole genome shotgun (WGS) entry which is preliminary data.</text>
</comment>
<gene>
    <name evidence="1" type="ORF">CAUJ_LOCUS546</name>
</gene>
<evidence type="ECO:0000313" key="2">
    <source>
        <dbReference type="Proteomes" id="UP000835052"/>
    </source>
</evidence>
<dbReference type="AlphaFoldDB" id="A0A8S1GMN9"/>
<accession>A0A8S1GMN9</accession>
<proteinExistence type="predicted"/>
<keyword evidence="2" id="KW-1185">Reference proteome</keyword>
<dbReference type="Proteomes" id="UP000835052">
    <property type="component" value="Unassembled WGS sequence"/>
</dbReference>
<reference evidence="1" key="1">
    <citation type="submission" date="2020-10" db="EMBL/GenBank/DDBJ databases">
        <authorList>
            <person name="Kikuchi T."/>
        </authorList>
    </citation>
    <scope>NUCLEOTIDE SEQUENCE</scope>
    <source>
        <strain evidence="1">NKZ352</strain>
    </source>
</reference>
<protein>
    <submittedName>
        <fullName evidence="1">Uncharacterized protein</fullName>
    </submittedName>
</protein>
<dbReference type="EMBL" id="CAJGYM010000001">
    <property type="protein sequence ID" value="CAD6184627.1"/>
    <property type="molecule type" value="Genomic_DNA"/>
</dbReference>
<sequence length="112" mass="12494">MQRPHAFQKRGGNPALERCVNGRMRCWQFFHFLCVSAFHSRLESLAQCFCGFAILELNAPTCCSIATLRSTSSFVGCPSVTIVGQRALSSNSQLTPLYFPIFSLLNQRLSCI</sequence>